<organism evidence="3 4">
    <name type="scientific">Diaporthe australafricana</name>
    <dbReference type="NCBI Taxonomy" id="127596"/>
    <lineage>
        <taxon>Eukaryota</taxon>
        <taxon>Fungi</taxon>
        <taxon>Dikarya</taxon>
        <taxon>Ascomycota</taxon>
        <taxon>Pezizomycotina</taxon>
        <taxon>Sordariomycetes</taxon>
        <taxon>Sordariomycetidae</taxon>
        <taxon>Diaporthales</taxon>
        <taxon>Diaporthaceae</taxon>
        <taxon>Diaporthe</taxon>
    </lineage>
</organism>
<evidence type="ECO:0000313" key="3">
    <source>
        <dbReference type="EMBL" id="KAL1852752.1"/>
    </source>
</evidence>
<dbReference type="EMBL" id="JAWRVE010000157">
    <property type="protein sequence ID" value="KAL1852752.1"/>
    <property type="molecule type" value="Genomic_DNA"/>
</dbReference>
<feature type="compositionally biased region" description="Basic and acidic residues" evidence="1">
    <location>
        <begin position="260"/>
        <end position="270"/>
    </location>
</feature>
<gene>
    <name evidence="3" type="ORF">Daus18300_012083</name>
</gene>
<evidence type="ECO:0000256" key="2">
    <source>
        <dbReference type="SAM" id="SignalP"/>
    </source>
</evidence>
<keyword evidence="2" id="KW-0732">Signal</keyword>
<feature type="region of interest" description="Disordered" evidence="1">
    <location>
        <begin position="250"/>
        <end position="270"/>
    </location>
</feature>
<evidence type="ECO:0000256" key="1">
    <source>
        <dbReference type="SAM" id="MobiDB-lite"/>
    </source>
</evidence>
<evidence type="ECO:0000313" key="4">
    <source>
        <dbReference type="Proteomes" id="UP001583177"/>
    </source>
</evidence>
<proteinExistence type="predicted"/>
<keyword evidence="4" id="KW-1185">Reference proteome</keyword>
<comment type="caution">
    <text evidence="3">The sequence shown here is derived from an EMBL/GenBank/DDBJ whole genome shotgun (WGS) entry which is preliminary data.</text>
</comment>
<accession>A0ABR3W417</accession>
<sequence length="270" mass="29972">MHTPSLFSVAILLSPVLAGGVPGPDDSPPPKLEPTKLENFNWTNPFSSPKLANFDAACESQRKFEASEYQLHDLQLPEPKGLQPFGEALKEFFGGREYPGGWDGIDAHRYERNLLKMEYADVPVKVREWIEEEERSEGPGKGLFAVYQKPADGETVKKVAKLPKAADHLRPLDKKRTVIFAPGAVYETLPLWVAEGSDCEDTLTDLTKYGPKLKDGGVVAWPTDFTTPKRSSQERNMEFTIKAQVLSAKARTPLDTEGQEAVKADSKDEL</sequence>
<feature type="chain" id="PRO_5047130474" evidence="2">
    <location>
        <begin position="19"/>
        <end position="270"/>
    </location>
</feature>
<feature type="signal peptide" evidence="2">
    <location>
        <begin position="1"/>
        <end position="18"/>
    </location>
</feature>
<name>A0ABR3W417_9PEZI</name>
<reference evidence="3 4" key="1">
    <citation type="journal article" date="2024" name="IMA Fungus">
        <title>IMA Genome - F19 : A genome assembly and annotation guide to empower mycologists, including annotated draft genome sequences of Ceratocystis pirilliformis, Diaporthe australafricana, Fusarium ophioides, Paecilomyces lecythidis, and Sporothrix stenoceras.</title>
        <authorList>
            <person name="Aylward J."/>
            <person name="Wilson A.M."/>
            <person name="Visagie C.M."/>
            <person name="Spraker J."/>
            <person name="Barnes I."/>
            <person name="Buitendag C."/>
            <person name="Ceriani C."/>
            <person name="Del Mar Angel L."/>
            <person name="du Plessis D."/>
            <person name="Fuchs T."/>
            <person name="Gasser K."/>
            <person name="Kramer D."/>
            <person name="Li W."/>
            <person name="Munsamy K."/>
            <person name="Piso A."/>
            <person name="Price J.L."/>
            <person name="Sonnekus B."/>
            <person name="Thomas C."/>
            <person name="van der Nest A."/>
            <person name="van Dijk A."/>
            <person name="van Heerden A."/>
            <person name="van Vuuren N."/>
            <person name="Yilmaz N."/>
            <person name="Duong T.A."/>
            <person name="van der Merwe N.A."/>
            <person name="Wingfield M.J."/>
            <person name="Wingfield B.D."/>
        </authorList>
    </citation>
    <scope>NUCLEOTIDE SEQUENCE [LARGE SCALE GENOMIC DNA]</scope>
    <source>
        <strain evidence="3 4">CMW 18300</strain>
    </source>
</reference>
<dbReference type="Proteomes" id="UP001583177">
    <property type="component" value="Unassembled WGS sequence"/>
</dbReference>
<protein>
    <submittedName>
        <fullName evidence="3">Uncharacterized protein</fullName>
    </submittedName>
</protein>